<dbReference type="InterPro" id="IPR000555">
    <property type="entry name" value="JAMM/MPN+_dom"/>
</dbReference>
<dbReference type="GO" id="GO:0033290">
    <property type="term" value="C:eukaryotic 48S preinitiation complex"/>
    <property type="evidence" value="ECO:0007669"/>
    <property type="project" value="UniProtKB-UniRule"/>
</dbReference>
<dbReference type="Pfam" id="PF01398">
    <property type="entry name" value="JAB"/>
    <property type="match status" value="1"/>
</dbReference>
<dbReference type="GO" id="GO:0031369">
    <property type="term" value="F:translation initiation factor binding"/>
    <property type="evidence" value="ECO:0007669"/>
    <property type="project" value="InterPro"/>
</dbReference>
<keyword evidence="2 4" id="KW-0396">Initiation factor</keyword>
<comment type="similarity">
    <text evidence="4">Belongs to the eIF-3 subunit F family.</text>
</comment>
<dbReference type="PROSITE" id="PS50249">
    <property type="entry name" value="MPN"/>
    <property type="match status" value="1"/>
</dbReference>
<name>A0A0L0H930_SPIPD</name>
<dbReference type="PANTHER" id="PTHR10540:SF6">
    <property type="entry name" value="EUKARYOTIC TRANSLATION INITIATION FACTOR 3 SUBUNIT F"/>
    <property type="match status" value="1"/>
</dbReference>
<dbReference type="PANTHER" id="PTHR10540">
    <property type="entry name" value="EUKARYOTIC TRANSLATION INITIATION FACTOR 3 SUBUNIT F-RELATED"/>
    <property type="match status" value="1"/>
</dbReference>
<dbReference type="InParanoid" id="A0A0L0H930"/>
<dbReference type="InterPro" id="IPR027531">
    <property type="entry name" value="eIF3f"/>
</dbReference>
<dbReference type="CDD" id="cd08064">
    <property type="entry name" value="MPN_eIF3f"/>
    <property type="match status" value="1"/>
</dbReference>
<dbReference type="GO" id="GO:0003743">
    <property type="term" value="F:translation initiation factor activity"/>
    <property type="evidence" value="ECO:0007669"/>
    <property type="project" value="UniProtKB-UniRule"/>
</dbReference>
<protein>
    <recommendedName>
        <fullName evidence="4">Eukaryotic translation initiation factor 3 subunit F</fullName>
        <shortName evidence="4">eIF3f</shortName>
    </recommendedName>
</protein>
<dbReference type="GO" id="GO:0016282">
    <property type="term" value="C:eukaryotic 43S preinitiation complex"/>
    <property type="evidence" value="ECO:0007669"/>
    <property type="project" value="UniProtKB-UniRule"/>
</dbReference>
<dbReference type="RefSeq" id="XP_016605732.1">
    <property type="nucleotide sequence ID" value="XM_016755328.1"/>
</dbReference>
<dbReference type="InterPro" id="IPR037518">
    <property type="entry name" value="MPN"/>
</dbReference>
<dbReference type="GeneID" id="27690393"/>
<evidence type="ECO:0000256" key="2">
    <source>
        <dbReference type="ARBA" id="ARBA00022540"/>
    </source>
</evidence>
<evidence type="ECO:0000256" key="4">
    <source>
        <dbReference type="HAMAP-Rule" id="MF_03005"/>
    </source>
</evidence>
<dbReference type="FunCoup" id="A0A0L0H930">
    <property type="interactions" value="755"/>
</dbReference>
<evidence type="ECO:0000256" key="1">
    <source>
        <dbReference type="ARBA" id="ARBA00022490"/>
    </source>
</evidence>
<dbReference type="InterPro" id="IPR024969">
    <property type="entry name" value="EIF3F/CSN6-like_C"/>
</dbReference>
<dbReference type="GO" id="GO:0001732">
    <property type="term" value="P:formation of cytoplasmic translation initiation complex"/>
    <property type="evidence" value="ECO:0007669"/>
    <property type="project" value="UniProtKB-UniRule"/>
</dbReference>
<proteinExistence type="inferred from homology"/>
<dbReference type="GO" id="GO:0071540">
    <property type="term" value="C:eukaryotic translation initiation factor 3 complex, eIF3e"/>
    <property type="evidence" value="ECO:0007669"/>
    <property type="project" value="EnsemblFungi"/>
</dbReference>
<keyword evidence="1 4" id="KW-0963">Cytoplasm</keyword>
<reference evidence="6 7" key="1">
    <citation type="submission" date="2009-08" db="EMBL/GenBank/DDBJ databases">
        <title>The Genome Sequence of Spizellomyces punctatus strain DAOM BR117.</title>
        <authorList>
            <consortium name="The Broad Institute Genome Sequencing Platform"/>
            <person name="Russ C."/>
            <person name="Cuomo C."/>
            <person name="Shea T."/>
            <person name="Young S.K."/>
            <person name="Zeng Q."/>
            <person name="Koehrsen M."/>
            <person name="Haas B."/>
            <person name="Borodovsky M."/>
            <person name="Guigo R."/>
            <person name="Alvarado L."/>
            <person name="Berlin A."/>
            <person name="Bochicchio J."/>
            <person name="Borenstein D."/>
            <person name="Chapman S."/>
            <person name="Chen Z."/>
            <person name="Engels R."/>
            <person name="Freedman E."/>
            <person name="Gellesch M."/>
            <person name="Goldberg J."/>
            <person name="Griggs A."/>
            <person name="Gujja S."/>
            <person name="Heiman D."/>
            <person name="Hepburn T."/>
            <person name="Howarth C."/>
            <person name="Jen D."/>
            <person name="Larson L."/>
            <person name="Lewis B."/>
            <person name="Mehta T."/>
            <person name="Park D."/>
            <person name="Pearson M."/>
            <person name="Roberts A."/>
            <person name="Saif S."/>
            <person name="Shenoy N."/>
            <person name="Sisk P."/>
            <person name="Stolte C."/>
            <person name="Sykes S."/>
            <person name="Thomson T."/>
            <person name="Walk T."/>
            <person name="White J."/>
            <person name="Yandava C."/>
            <person name="Burger G."/>
            <person name="Gray M.W."/>
            <person name="Holland P.W.H."/>
            <person name="King N."/>
            <person name="Lang F.B.F."/>
            <person name="Roger A.J."/>
            <person name="Ruiz-Trillo I."/>
            <person name="Lander E."/>
            <person name="Nusbaum C."/>
        </authorList>
    </citation>
    <scope>NUCLEOTIDE SEQUENCE [LARGE SCALE GENOMIC DNA]</scope>
    <source>
        <strain evidence="6 7">DAOM BR117</strain>
    </source>
</reference>
<dbReference type="GO" id="GO:0071541">
    <property type="term" value="C:eukaryotic translation initiation factor 3 complex, eIF3m"/>
    <property type="evidence" value="ECO:0007669"/>
    <property type="project" value="EnsemblFungi"/>
</dbReference>
<sequence>MPTSTSFLHLQFPPASLGTSSPSTFSVSVGPVVLFSVLDHYLRRPEQQPRVIGALLGVRSEDGSEVEIRNCFPLSHSETSDQQVVVDTEYLNQMYSLHQRVNSKETIVGWYATGTEINPNSVWIHEFFANETAPFQPVHLLVDTKLSNDKMACRAFVSSQVGVPGTDHPGSMFLQIPCDVKYFDAERSGLDLISMAKDTPDRTAGLLSDMDSLERSVLQVQNMIETVSTYVNSVLTKKEQANSAIGRFLMDTVSLVPRIDADEFEKMFSSHLQDLLMVVYLANLTRTQLAIAERLHKMM</sequence>
<dbReference type="OMA" id="EYFVHFH"/>
<comment type="subcellular location">
    <subcellularLocation>
        <location evidence="4">Cytoplasm</location>
    </subcellularLocation>
</comment>
<comment type="function">
    <text evidence="4">Component of the eukaryotic translation initiation factor 3 (eIF-3) complex, which is involved in protein synthesis of a specialized repertoire of mRNAs and, together with other initiation factors, stimulates binding of mRNA and methionyl-tRNAi to the 40S ribosome. The eIF-3 complex specifically targets and initiates translation of a subset of mRNAs involved in cell proliferation.</text>
</comment>
<evidence type="ECO:0000256" key="3">
    <source>
        <dbReference type="ARBA" id="ARBA00022917"/>
    </source>
</evidence>
<comment type="subunit">
    <text evidence="4">Component of the eukaryotic translation initiation factor 3 (eIF-3) complex.</text>
</comment>
<feature type="domain" description="MPN" evidence="5">
    <location>
        <begin position="27"/>
        <end position="162"/>
    </location>
</feature>
<dbReference type="EMBL" id="KQ257463">
    <property type="protein sequence ID" value="KNC97692.1"/>
    <property type="molecule type" value="Genomic_DNA"/>
</dbReference>
<dbReference type="eggNOG" id="KOG2975">
    <property type="taxonomic scope" value="Eukaryota"/>
</dbReference>
<dbReference type="Proteomes" id="UP000053201">
    <property type="component" value="Unassembled WGS sequence"/>
</dbReference>
<dbReference type="Pfam" id="PF13012">
    <property type="entry name" value="MitMem_reg"/>
    <property type="match status" value="1"/>
</dbReference>
<dbReference type="AlphaFoldDB" id="A0A0L0H930"/>
<dbReference type="Gene3D" id="3.40.140.10">
    <property type="entry name" value="Cytidine Deaminase, domain 2"/>
    <property type="match status" value="1"/>
</dbReference>
<dbReference type="OrthoDB" id="25498at2759"/>
<keyword evidence="7" id="KW-1185">Reference proteome</keyword>
<evidence type="ECO:0000259" key="5">
    <source>
        <dbReference type="PROSITE" id="PS50249"/>
    </source>
</evidence>
<organism evidence="6 7">
    <name type="scientific">Spizellomyces punctatus (strain DAOM BR117)</name>
    <dbReference type="NCBI Taxonomy" id="645134"/>
    <lineage>
        <taxon>Eukaryota</taxon>
        <taxon>Fungi</taxon>
        <taxon>Fungi incertae sedis</taxon>
        <taxon>Chytridiomycota</taxon>
        <taxon>Chytridiomycota incertae sedis</taxon>
        <taxon>Chytridiomycetes</taxon>
        <taxon>Spizellomycetales</taxon>
        <taxon>Spizellomycetaceae</taxon>
        <taxon>Spizellomyces</taxon>
    </lineage>
</organism>
<evidence type="ECO:0000313" key="6">
    <source>
        <dbReference type="EMBL" id="KNC97692.1"/>
    </source>
</evidence>
<accession>A0A0L0H930</accession>
<dbReference type="HAMAP" id="MF_03005">
    <property type="entry name" value="eIF3f"/>
    <property type="match status" value="1"/>
</dbReference>
<dbReference type="GO" id="GO:0008237">
    <property type="term" value="F:metallopeptidase activity"/>
    <property type="evidence" value="ECO:0007669"/>
    <property type="project" value="InterPro"/>
</dbReference>
<gene>
    <name evidence="6" type="ORF">SPPG_07154</name>
</gene>
<dbReference type="SMART" id="SM00232">
    <property type="entry name" value="JAB_MPN"/>
    <property type="match status" value="1"/>
</dbReference>
<dbReference type="STRING" id="645134.A0A0L0H930"/>
<evidence type="ECO:0000313" key="7">
    <source>
        <dbReference type="Proteomes" id="UP000053201"/>
    </source>
</evidence>
<keyword evidence="3 4" id="KW-0648">Protein biosynthesis</keyword>
<dbReference type="VEuPathDB" id="FungiDB:SPPG_07154"/>